<evidence type="ECO:0000256" key="5">
    <source>
        <dbReference type="ARBA" id="ARBA00022801"/>
    </source>
</evidence>
<keyword evidence="5" id="KW-0378">Hydrolase</keyword>
<dbReference type="InterPro" id="IPR049080">
    <property type="entry name" value="MOV-10-like_beta-barrel"/>
</dbReference>
<evidence type="ECO:0000256" key="4">
    <source>
        <dbReference type="ARBA" id="ARBA00022741"/>
    </source>
</evidence>
<evidence type="ECO:0000256" key="2">
    <source>
        <dbReference type="ARBA" id="ARBA00004496"/>
    </source>
</evidence>
<feature type="compositionally biased region" description="Low complexity" evidence="8">
    <location>
        <begin position="193"/>
        <end position="211"/>
    </location>
</feature>
<evidence type="ECO:0000256" key="8">
    <source>
        <dbReference type="SAM" id="MobiDB-lite"/>
    </source>
</evidence>
<organism evidence="11 12">
    <name type="scientific">Cuscuta europaea</name>
    <name type="common">European dodder</name>
    <dbReference type="NCBI Taxonomy" id="41803"/>
    <lineage>
        <taxon>Eukaryota</taxon>
        <taxon>Viridiplantae</taxon>
        <taxon>Streptophyta</taxon>
        <taxon>Embryophyta</taxon>
        <taxon>Tracheophyta</taxon>
        <taxon>Spermatophyta</taxon>
        <taxon>Magnoliopsida</taxon>
        <taxon>eudicotyledons</taxon>
        <taxon>Gunneridae</taxon>
        <taxon>Pentapetalae</taxon>
        <taxon>asterids</taxon>
        <taxon>lamiids</taxon>
        <taxon>Solanales</taxon>
        <taxon>Convolvulaceae</taxon>
        <taxon>Cuscuteae</taxon>
        <taxon>Cuscuta</taxon>
        <taxon>Cuscuta subgen. Cuscuta</taxon>
    </lineage>
</organism>
<feature type="signal peptide" evidence="9">
    <location>
        <begin position="1"/>
        <end position="16"/>
    </location>
</feature>
<evidence type="ECO:0000256" key="3">
    <source>
        <dbReference type="ARBA" id="ARBA00022490"/>
    </source>
</evidence>
<evidence type="ECO:0000259" key="10">
    <source>
        <dbReference type="Pfam" id="PF21634"/>
    </source>
</evidence>
<comment type="subcellular location">
    <subcellularLocation>
        <location evidence="2">Cytoplasm</location>
    </subcellularLocation>
    <subcellularLocation>
        <location evidence="1">Plastid</location>
    </subcellularLocation>
</comment>
<keyword evidence="6" id="KW-0347">Helicase</keyword>
<dbReference type="PANTHER" id="PTHR45418:SF1">
    <property type="entry name" value="CANCER_TESTIS ANTIGEN 55"/>
    <property type="match status" value="1"/>
</dbReference>
<evidence type="ECO:0000256" key="9">
    <source>
        <dbReference type="SAM" id="SignalP"/>
    </source>
</evidence>
<dbReference type="InterPro" id="IPR027417">
    <property type="entry name" value="P-loop_NTPase"/>
</dbReference>
<evidence type="ECO:0000256" key="7">
    <source>
        <dbReference type="ARBA" id="ARBA00022840"/>
    </source>
</evidence>
<evidence type="ECO:0000256" key="1">
    <source>
        <dbReference type="ARBA" id="ARBA00004474"/>
    </source>
</evidence>
<comment type="caution">
    <text evidence="11">The sequence shown here is derived from an EMBL/GenBank/DDBJ whole genome shotgun (WGS) entry which is preliminary data.</text>
</comment>
<dbReference type="GO" id="GO:0016787">
    <property type="term" value="F:hydrolase activity"/>
    <property type="evidence" value="ECO:0007669"/>
    <property type="project" value="UniProtKB-KW"/>
</dbReference>
<keyword evidence="7" id="KW-0067">ATP-binding</keyword>
<feature type="region of interest" description="Disordered" evidence="8">
    <location>
        <begin position="51"/>
        <end position="148"/>
    </location>
</feature>
<keyword evidence="9" id="KW-0732">Signal</keyword>
<reference evidence="11" key="1">
    <citation type="submission" date="2022-07" db="EMBL/GenBank/DDBJ databases">
        <authorList>
            <person name="Macas J."/>
            <person name="Novak P."/>
            <person name="Neumann P."/>
        </authorList>
    </citation>
    <scope>NUCLEOTIDE SEQUENCE</scope>
</reference>
<dbReference type="AlphaFoldDB" id="A0A9P0ZMB0"/>
<dbReference type="PANTHER" id="PTHR45418">
    <property type="entry name" value="CANCER/TESTIS ANTIGEN 55"/>
    <property type="match status" value="1"/>
</dbReference>
<dbReference type="GO" id="GO:0004386">
    <property type="term" value="F:helicase activity"/>
    <property type="evidence" value="ECO:0007669"/>
    <property type="project" value="UniProtKB-KW"/>
</dbReference>
<feature type="domain" description="Helicase MOV-10-like beta-barrel" evidence="10">
    <location>
        <begin position="355"/>
        <end position="428"/>
    </location>
</feature>
<dbReference type="OrthoDB" id="1305287at2759"/>
<proteinExistence type="predicted"/>
<sequence length="701" mass="78599">MGLFGWIVAIFRYVFGRGGNDSGDCRPQIDSRQRYPDRNVHVSADYLYSLLPDENRRTNSGSASRPSTTKSVASKPTVTQSSATKHSVSSPPSSSAVKFPPPRPVTTSNSKPFPPTTSGSLSKASREPKQSEVSPRPRDSLSSPSVIATKSTPTAIRFKFDDKDSTKTSDSFDSLHVYPLSSKRIIEPPSQNQSSTPKSSHQISSSQPIQESKLRVSNTAKPPPSLSPSPKPAASFPSSHVQNKPSMSIRPALRVDSSSSEKNNYINVEKDASLTYAAPEDIKRQIEMEIVPHALKEPLSISTYKDYFRALLYAEDYYLEKWDGFQMFDVTLELHDAAIYKRKSSHSSLYEDDLKDKKKFVAFEMDKIPERRPFLLSRDFVSLKPSGKNSPIFEGLVYRVVKSNLLLSEFGGDFLSTHHPSRKYDVKFSFNRVCLKRAHQAIESASVPLLRNFIFPKYHPQSCELVPKHSSLIDKILRLQAFPPYLVEGDLSITRDWKRNCLYRDGKSSRLSKTGNLIVEAVVELLRASPINRILLCAPANTTCDELLRELKWMRIPESDIFRANAAFRELEDVPEDILPSCPYEDETECFICPSQDKLSRYKVILTTFMSAYRLHNEGLQAGHFSHVILVDASSVTEPEALVPLANFATEGTTVVVFGSSGNCSGWIRSPMARKYGLPRSYFERLCKNNPNSITILSDDH</sequence>
<feature type="compositionally biased region" description="Basic and acidic residues" evidence="8">
    <location>
        <begin position="124"/>
        <end position="139"/>
    </location>
</feature>
<accession>A0A9P0ZMB0</accession>
<dbReference type="Proteomes" id="UP001152484">
    <property type="component" value="Unassembled WGS sequence"/>
</dbReference>
<dbReference type="Pfam" id="PF21634">
    <property type="entry name" value="MOV-10_beta-barrel"/>
    <property type="match status" value="1"/>
</dbReference>
<dbReference type="GO" id="GO:0009536">
    <property type="term" value="C:plastid"/>
    <property type="evidence" value="ECO:0007669"/>
    <property type="project" value="UniProtKB-SubCell"/>
</dbReference>
<feature type="compositionally biased region" description="Polar residues" evidence="8">
    <location>
        <begin position="58"/>
        <end position="80"/>
    </location>
</feature>
<evidence type="ECO:0000313" key="11">
    <source>
        <dbReference type="EMBL" id="CAH9103975.1"/>
    </source>
</evidence>
<dbReference type="GO" id="GO:0005524">
    <property type="term" value="F:ATP binding"/>
    <property type="evidence" value="ECO:0007669"/>
    <property type="project" value="UniProtKB-KW"/>
</dbReference>
<evidence type="ECO:0000313" key="12">
    <source>
        <dbReference type="Proteomes" id="UP001152484"/>
    </source>
</evidence>
<dbReference type="EMBL" id="CAMAPE010000045">
    <property type="protein sequence ID" value="CAH9103975.1"/>
    <property type="molecule type" value="Genomic_DNA"/>
</dbReference>
<feature type="compositionally biased region" description="Pro residues" evidence="8">
    <location>
        <begin position="221"/>
        <end position="231"/>
    </location>
</feature>
<keyword evidence="4" id="KW-0547">Nucleotide-binding</keyword>
<keyword evidence="12" id="KW-1185">Reference proteome</keyword>
<dbReference type="Gene3D" id="3.40.50.300">
    <property type="entry name" value="P-loop containing nucleotide triphosphate hydrolases"/>
    <property type="match status" value="1"/>
</dbReference>
<feature type="compositionally biased region" description="Low complexity" evidence="8">
    <location>
        <begin position="81"/>
        <end position="98"/>
    </location>
</feature>
<gene>
    <name evidence="11" type="ORF">CEURO_LOCUS16364</name>
</gene>
<feature type="chain" id="PRO_5040306056" description="Helicase MOV-10-like beta-barrel domain-containing protein" evidence="9">
    <location>
        <begin position="17"/>
        <end position="701"/>
    </location>
</feature>
<evidence type="ECO:0000256" key="6">
    <source>
        <dbReference type="ARBA" id="ARBA00022806"/>
    </source>
</evidence>
<name>A0A9P0ZMB0_CUSEU</name>
<feature type="region of interest" description="Disordered" evidence="8">
    <location>
        <begin position="182"/>
        <end position="256"/>
    </location>
</feature>
<protein>
    <recommendedName>
        <fullName evidence="10">Helicase MOV-10-like beta-barrel domain-containing protein</fullName>
    </recommendedName>
</protein>
<feature type="compositionally biased region" description="Polar residues" evidence="8">
    <location>
        <begin position="105"/>
        <end position="123"/>
    </location>
</feature>
<keyword evidence="3" id="KW-0963">Cytoplasm</keyword>